<accession>A0A9Q3HT88</accession>
<evidence type="ECO:0000313" key="1">
    <source>
        <dbReference type="EMBL" id="MBW0516518.1"/>
    </source>
</evidence>
<comment type="caution">
    <text evidence="1">The sequence shown here is derived from an EMBL/GenBank/DDBJ whole genome shotgun (WGS) entry which is preliminary data.</text>
</comment>
<keyword evidence="2" id="KW-1185">Reference proteome</keyword>
<evidence type="ECO:0000313" key="2">
    <source>
        <dbReference type="Proteomes" id="UP000765509"/>
    </source>
</evidence>
<dbReference type="Proteomes" id="UP000765509">
    <property type="component" value="Unassembled WGS sequence"/>
</dbReference>
<gene>
    <name evidence="1" type="ORF">O181_056233</name>
</gene>
<sequence length="109" mass="12421">MNPQPEGHALENLYHQEDIKPDALLVNNARSPSQYQDGDNMPYSEKEALKYLPGPQADPNSLEQENIITWNSLIIFMDSSLMYQEYQTTASLLDSIQNSKDMLVFGIQK</sequence>
<dbReference type="OrthoDB" id="2507294at2759"/>
<name>A0A9Q3HT88_9BASI</name>
<dbReference type="AlphaFoldDB" id="A0A9Q3HT88"/>
<organism evidence="1 2">
    <name type="scientific">Austropuccinia psidii MF-1</name>
    <dbReference type="NCBI Taxonomy" id="1389203"/>
    <lineage>
        <taxon>Eukaryota</taxon>
        <taxon>Fungi</taxon>
        <taxon>Dikarya</taxon>
        <taxon>Basidiomycota</taxon>
        <taxon>Pucciniomycotina</taxon>
        <taxon>Pucciniomycetes</taxon>
        <taxon>Pucciniales</taxon>
        <taxon>Sphaerophragmiaceae</taxon>
        <taxon>Austropuccinia</taxon>
    </lineage>
</organism>
<protein>
    <submittedName>
        <fullName evidence="1">Uncharacterized protein</fullName>
    </submittedName>
</protein>
<proteinExistence type="predicted"/>
<reference evidence="1" key="1">
    <citation type="submission" date="2021-03" db="EMBL/GenBank/DDBJ databases">
        <title>Draft genome sequence of rust myrtle Austropuccinia psidii MF-1, a brazilian biotype.</title>
        <authorList>
            <person name="Quecine M.C."/>
            <person name="Pachon D.M.R."/>
            <person name="Bonatelli M.L."/>
            <person name="Correr F.H."/>
            <person name="Franceschini L.M."/>
            <person name="Leite T.F."/>
            <person name="Margarido G.R.A."/>
            <person name="Almeida C.A."/>
            <person name="Ferrarezi J.A."/>
            <person name="Labate C.A."/>
        </authorList>
    </citation>
    <scope>NUCLEOTIDE SEQUENCE</scope>
    <source>
        <strain evidence="1">MF-1</strain>
    </source>
</reference>
<dbReference type="EMBL" id="AVOT02025320">
    <property type="protein sequence ID" value="MBW0516518.1"/>
    <property type="molecule type" value="Genomic_DNA"/>
</dbReference>